<dbReference type="EMBL" id="JARKIB010000077">
    <property type="protein sequence ID" value="KAJ7747234.1"/>
    <property type="molecule type" value="Genomic_DNA"/>
</dbReference>
<dbReference type="Proteomes" id="UP001215598">
    <property type="component" value="Unassembled WGS sequence"/>
</dbReference>
<evidence type="ECO:0000313" key="4">
    <source>
        <dbReference type="Proteomes" id="UP001215598"/>
    </source>
</evidence>
<dbReference type="GO" id="GO:0030479">
    <property type="term" value="C:actin cortical patch"/>
    <property type="evidence" value="ECO:0007669"/>
    <property type="project" value="TreeGrafter"/>
</dbReference>
<evidence type="ECO:0000256" key="1">
    <source>
        <dbReference type="SAM" id="MobiDB-lite"/>
    </source>
</evidence>
<feature type="compositionally biased region" description="Polar residues" evidence="1">
    <location>
        <begin position="549"/>
        <end position="558"/>
    </location>
</feature>
<keyword evidence="4" id="KW-1185">Reference proteome</keyword>
<sequence length="711" mass="78400">MSGDMPWRPKLSGSSSKLSAVKGYISQRNVPSALQRGVTADGAKQSWKEWAGQKISAARGNGGSQDSERIALFPGWAARRYRQDAEGRTQEAFDIDLFVSGFASSHRAPELASRSQRAFMRLAKGFAALPKLDGSTEPEPALTRSTEDLLAAVKLPPRPTEITEEFEVEALERQFQRINRSDTESSFGSESSFEDDDLETPVVTSSSSSSSSSLPGDIRRLHRNLEARIQPFWSSVLSSRTVRINLFCSPLKDGKDDSHLRHNTIEEQDALEHGPIAARELITGIDGSFQARIRISWEELCHHPGALHVAFGDPMIEHELLATAMLFPAASPARLAPTLPAHHAVETNTLRITLTHSPVRVVSDIDDTVKAANIVSGARAIFHNVFVKEYKDIVIPGMGEWYTSMWRRGVRFHYVSNGPFELLPILADFFQVSQLPPGSIKLRSYAGRSLFSGLLSAPAARKRAGVQEILQAFPESRFLLIGDSGEQDLELYAELARERPEQILAVFIRDVETGERLEDPTGWNAVHDQTTTTAATMLDNQDWPRESWPPSTSTSALTETPPAYNIPSPGPYKEYFRAPSTTTEPEPIRGMSVPTTPRPTNTNGQMRVPSIDTNPRAPSLSSTTSIGSLRTPTSAASIRSLASSNTFPNASSTASQQTQQRVLLEADRRRAELQLRVWRARAAIPAHVPLRVFREPAECVEAEAVLVREKL</sequence>
<dbReference type="InterPro" id="IPR052935">
    <property type="entry name" value="Mg2+_PAP"/>
</dbReference>
<comment type="caution">
    <text evidence="3">The sequence shown here is derived from an EMBL/GenBank/DDBJ whole genome shotgun (WGS) entry which is preliminary data.</text>
</comment>
<gene>
    <name evidence="3" type="ORF">B0H16DRAFT_1555186</name>
</gene>
<accession>A0AAD7N731</accession>
<feature type="region of interest" description="Disordered" evidence="1">
    <location>
        <begin position="179"/>
        <end position="216"/>
    </location>
</feature>
<dbReference type="InterPro" id="IPR019236">
    <property type="entry name" value="APP1_cat"/>
</dbReference>
<evidence type="ECO:0000313" key="3">
    <source>
        <dbReference type="EMBL" id="KAJ7747234.1"/>
    </source>
</evidence>
<protein>
    <recommendedName>
        <fullName evidence="2">Phosphatidate phosphatase APP1 catalytic domain-containing protein</fullName>
    </recommendedName>
</protein>
<reference evidence="3" key="1">
    <citation type="submission" date="2023-03" db="EMBL/GenBank/DDBJ databases">
        <title>Massive genome expansion in bonnet fungi (Mycena s.s.) driven by repeated elements and novel gene families across ecological guilds.</title>
        <authorList>
            <consortium name="Lawrence Berkeley National Laboratory"/>
            <person name="Harder C.B."/>
            <person name="Miyauchi S."/>
            <person name="Viragh M."/>
            <person name="Kuo A."/>
            <person name="Thoen E."/>
            <person name="Andreopoulos B."/>
            <person name="Lu D."/>
            <person name="Skrede I."/>
            <person name="Drula E."/>
            <person name="Henrissat B."/>
            <person name="Morin E."/>
            <person name="Kohler A."/>
            <person name="Barry K."/>
            <person name="LaButti K."/>
            <person name="Morin E."/>
            <person name="Salamov A."/>
            <person name="Lipzen A."/>
            <person name="Mereny Z."/>
            <person name="Hegedus B."/>
            <person name="Baldrian P."/>
            <person name="Stursova M."/>
            <person name="Weitz H."/>
            <person name="Taylor A."/>
            <person name="Grigoriev I.V."/>
            <person name="Nagy L.G."/>
            <person name="Martin F."/>
            <person name="Kauserud H."/>
        </authorList>
    </citation>
    <scope>NUCLEOTIDE SEQUENCE</scope>
    <source>
        <strain evidence="3">CBHHK182m</strain>
    </source>
</reference>
<dbReference type="GO" id="GO:0008195">
    <property type="term" value="F:phosphatidate phosphatase activity"/>
    <property type="evidence" value="ECO:0007669"/>
    <property type="project" value="InterPro"/>
</dbReference>
<feature type="domain" description="Phosphatidate phosphatase APP1 catalytic" evidence="2">
    <location>
        <begin position="359"/>
        <end position="510"/>
    </location>
</feature>
<proteinExistence type="predicted"/>
<dbReference type="PANTHER" id="PTHR28208">
    <property type="entry name" value="PHOSPHATIDATE PHOSPHATASE APP1"/>
    <property type="match status" value="1"/>
</dbReference>
<organism evidence="3 4">
    <name type="scientific">Mycena metata</name>
    <dbReference type="NCBI Taxonomy" id="1033252"/>
    <lineage>
        <taxon>Eukaryota</taxon>
        <taxon>Fungi</taxon>
        <taxon>Dikarya</taxon>
        <taxon>Basidiomycota</taxon>
        <taxon>Agaricomycotina</taxon>
        <taxon>Agaricomycetes</taxon>
        <taxon>Agaricomycetidae</taxon>
        <taxon>Agaricales</taxon>
        <taxon>Marasmiineae</taxon>
        <taxon>Mycenaceae</taxon>
        <taxon>Mycena</taxon>
    </lineage>
</organism>
<name>A0AAD7N731_9AGAR</name>
<dbReference type="Pfam" id="PF09949">
    <property type="entry name" value="APP1_cat"/>
    <property type="match status" value="1"/>
</dbReference>
<dbReference type="PANTHER" id="PTHR28208:SF3">
    <property type="entry name" value="PHOSPHATIDATE PHOSPHATASE APP1"/>
    <property type="match status" value="1"/>
</dbReference>
<dbReference type="AlphaFoldDB" id="A0AAD7N731"/>
<feature type="region of interest" description="Disordered" evidence="1">
    <location>
        <begin position="537"/>
        <end position="632"/>
    </location>
</feature>
<feature type="compositionally biased region" description="Polar residues" evidence="1">
    <location>
        <begin position="593"/>
        <end position="605"/>
    </location>
</feature>
<evidence type="ECO:0000259" key="2">
    <source>
        <dbReference type="Pfam" id="PF09949"/>
    </source>
</evidence>
<feature type="compositionally biased region" description="Polar residues" evidence="1">
    <location>
        <begin position="619"/>
        <end position="632"/>
    </location>
</feature>